<dbReference type="Proteomes" id="UP001610335">
    <property type="component" value="Unassembled WGS sequence"/>
</dbReference>
<name>A0ABR4J7D0_9EURO</name>
<organism evidence="6 7">
    <name type="scientific">Aspergillus cavernicola</name>
    <dbReference type="NCBI Taxonomy" id="176166"/>
    <lineage>
        <taxon>Eukaryota</taxon>
        <taxon>Fungi</taxon>
        <taxon>Dikarya</taxon>
        <taxon>Ascomycota</taxon>
        <taxon>Pezizomycotina</taxon>
        <taxon>Eurotiomycetes</taxon>
        <taxon>Eurotiomycetidae</taxon>
        <taxon>Eurotiales</taxon>
        <taxon>Aspergillaceae</taxon>
        <taxon>Aspergillus</taxon>
        <taxon>Aspergillus subgen. Nidulantes</taxon>
    </lineage>
</organism>
<proteinExistence type="predicted"/>
<dbReference type="Pfam" id="PF01494">
    <property type="entry name" value="FAD_binding_3"/>
    <property type="match status" value="1"/>
</dbReference>
<dbReference type="PRINTS" id="PR00420">
    <property type="entry name" value="RNGMNOXGNASE"/>
</dbReference>
<dbReference type="Gene3D" id="3.50.50.60">
    <property type="entry name" value="FAD/NAD(P)-binding domain"/>
    <property type="match status" value="1"/>
</dbReference>
<evidence type="ECO:0000256" key="4">
    <source>
        <dbReference type="ARBA" id="ARBA00023002"/>
    </source>
</evidence>
<keyword evidence="3" id="KW-0274">FAD</keyword>
<gene>
    <name evidence="6" type="ORF">BDW59DRAFT_155856</name>
</gene>
<dbReference type="SUPFAM" id="SSF51905">
    <property type="entry name" value="FAD/NAD(P)-binding domain"/>
    <property type="match status" value="1"/>
</dbReference>
<evidence type="ECO:0000259" key="5">
    <source>
        <dbReference type="Pfam" id="PF01494"/>
    </source>
</evidence>
<keyword evidence="2" id="KW-0285">Flavoprotein</keyword>
<dbReference type="EMBL" id="JBFXLS010000001">
    <property type="protein sequence ID" value="KAL2835032.1"/>
    <property type="molecule type" value="Genomic_DNA"/>
</dbReference>
<keyword evidence="7" id="KW-1185">Reference proteome</keyword>
<dbReference type="Gene3D" id="3.40.30.120">
    <property type="match status" value="1"/>
</dbReference>
<dbReference type="InterPro" id="IPR050641">
    <property type="entry name" value="RIFMO-like"/>
</dbReference>
<dbReference type="Pfam" id="PF21274">
    <property type="entry name" value="Rng_hyd_C"/>
    <property type="match status" value="1"/>
</dbReference>
<reference evidence="6 7" key="1">
    <citation type="submission" date="2024-07" db="EMBL/GenBank/DDBJ databases">
        <title>Section-level genome sequencing and comparative genomics of Aspergillus sections Usti and Cavernicolus.</title>
        <authorList>
            <consortium name="Lawrence Berkeley National Laboratory"/>
            <person name="Nybo J.L."/>
            <person name="Vesth T.C."/>
            <person name="Theobald S."/>
            <person name="Frisvad J.C."/>
            <person name="Larsen T.O."/>
            <person name="Kjaerboelling I."/>
            <person name="Rothschild-Mancinelli K."/>
            <person name="Lyhne E.K."/>
            <person name="Kogle M.E."/>
            <person name="Barry K."/>
            <person name="Clum A."/>
            <person name="Na H."/>
            <person name="Ledsgaard L."/>
            <person name="Lin J."/>
            <person name="Lipzen A."/>
            <person name="Kuo A."/>
            <person name="Riley R."/>
            <person name="Mondo S."/>
            <person name="LaButti K."/>
            <person name="Haridas S."/>
            <person name="Pangalinan J."/>
            <person name="Salamov A.A."/>
            <person name="Simmons B.A."/>
            <person name="Magnuson J.K."/>
            <person name="Chen J."/>
            <person name="Drula E."/>
            <person name="Henrissat B."/>
            <person name="Wiebenga A."/>
            <person name="Lubbers R.J."/>
            <person name="Gomes A.C."/>
            <person name="Makela M.R."/>
            <person name="Stajich J."/>
            <person name="Grigoriev I.V."/>
            <person name="Mortensen U.H."/>
            <person name="De vries R.P."/>
            <person name="Baker S.E."/>
            <person name="Andersen M.R."/>
        </authorList>
    </citation>
    <scope>NUCLEOTIDE SEQUENCE [LARGE SCALE GENOMIC DNA]</scope>
    <source>
        <strain evidence="6 7">CBS 600.67</strain>
    </source>
</reference>
<comment type="cofactor">
    <cofactor evidence="1">
        <name>FAD</name>
        <dbReference type="ChEBI" id="CHEBI:57692"/>
    </cofactor>
</comment>
<comment type="caution">
    <text evidence="6">The sequence shown here is derived from an EMBL/GenBank/DDBJ whole genome shotgun (WGS) entry which is preliminary data.</text>
</comment>
<protein>
    <submittedName>
        <fullName evidence="6">FAD binding domain-containing protein</fullName>
    </submittedName>
</protein>
<evidence type="ECO:0000256" key="1">
    <source>
        <dbReference type="ARBA" id="ARBA00001974"/>
    </source>
</evidence>
<dbReference type="PANTHER" id="PTHR43004:SF19">
    <property type="entry name" value="BINDING MONOOXYGENASE, PUTATIVE (JCVI)-RELATED"/>
    <property type="match status" value="1"/>
</dbReference>
<feature type="domain" description="FAD-binding" evidence="5">
    <location>
        <begin position="7"/>
        <end position="362"/>
    </location>
</feature>
<evidence type="ECO:0000313" key="7">
    <source>
        <dbReference type="Proteomes" id="UP001610335"/>
    </source>
</evidence>
<accession>A0ABR4J7D0</accession>
<dbReference type="PANTHER" id="PTHR43004">
    <property type="entry name" value="TRK SYSTEM POTASSIUM UPTAKE PROTEIN"/>
    <property type="match status" value="1"/>
</dbReference>
<dbReference type="InterPro" id="IPR036188">
    <property type="entry name" value="FAD/NAD-bd_sf"/>
</dbReference>
<dbReference type="Gene3D" id="3.30.9.10">
    <property type="entry name" value="D-Amino Acid Oxidase, subunit A, domain 2"/>
    <property type="match status" value="1"/>
</dbReference>
<sequence length="547" mass="60372">MPPPTQAPILIIGAGPVGLCLALELLYHSVPVVIIEKTSTITNNHPKGRNNDMRTLEHYRRWGVSDEIRSLSWKTENPKQELIIKERLVDQDPIGAFPLKYGRDPDESGQFVAEPSLSAPQPVLQGVLERRVVELGGAVWRGWEVTNVDDRGGKVIVTARRDDEVHEMQAEYVVGCDGPGSLVRKAMGVEHDGEGPLGRTWTYVVRSEGFPIASALKGSQYDALGFLMVVNPEASSLINIPGEDEWGFGILVTGEKKDTEPAEEGVKAYARRLLGAPAKVDIISRSSYAAMMRLSRKYRRGRLFIAGDACHICPPTGGHNMNTGIEDAVNLGWKLAGVLQGWGRDALLDTYHTERWPVGRRVSGVAMANSLAMSEAEEPVDGAGGAEPTPADRARQIFERTYRQWNSYGVVLDQRYDGSPAIIQEGWEAPPWTPTNYWPHARPGHRAPHLWLPDRTPLHDHFGKQFTLLNVGASKDIVDRFLSAATSLGLSVVELQIVPQIAGTKYPAKLTLIRPDQYISWQGDECDAEKVIRQITGHITERAATKL</sequence>
<evidence type="ECO:0000313" key="6">
    <source>
        <dbReference type="EMBL" id="KAL2835032.1"/>
    </source>
</evidence>
<dbReference type="InterPro" id="IPR002938">
    <property type="entry name" value="FAD-bd"/>
</dbReference>
<keyword evidence="4" id="KW-0560">Oxidoreductase</keyword>
<evidence type="ECO:0000256" key="2">
    <source>
        <dbReference type="ARBA" id="ARBA00022630"/>
    </source>
</evidence>
<evidence type="ECO:0000256" key="3">
    <source>
        <dbReference type="ARBA" id="ARBA00022827"/>
    </source>
</evidence>